<dbReference type="RefSeq" id="WP_133255197.1">
    <property type="nucleotide sequence ID" value="NZ_QKOE01000188.1"/>
</dbReference>
<dbReference type="NCBIfam" id="TIGR01643">
    <property type="entry name" value="YD_repeat_2x"/>
    <property type="match status" value="1"/>
</dbReference>
<dbReference type="InterPro" id="IPR006530">
    <property type="entry name" value="YD"/>
</dbReference>
<proteinExistence type="predicted"/>
<accession>A0A323UNY9</accession>
<keyword evidence="2" id="KW-1185">Reference proteome</keyword>
<evidence type="ECO:0000313" key="1">
    <source>
        <dbReference type="EMBL" id="PZA14109.1"/>
    </source>
</evidence>
<dbReference type="Gene3D" id="2.180.10.10">
    <property type="entry name" value="RHS repeat-associated core"/>
    <property type="match status" value="1"/>
</dbReference>
<reference evidence="1 2" key="1">
    <citation type="submission" date="2018-06" db="EMBL/GenBank/DDBJ databases">
        <title>Azoarcus communis strain SWub3 genome.</title>
        <authorList>
            <person name="Zorraquino Salvo V."/>
            <person name="Toubiana D."/>
            <person name="Blumwald E."/>
        </authorList>
    </citation>
    <scope>NUCLEOTIDE SEQUENCE [LARGE SCALE GENOMIC DNA]</scope>
    <source>
        <strain evidence="1 2">SWub3</strain>
    </source>
</reference>
<organism evidence="1 2">
    <name type="scientific">Parazoarcus communis SWub3 = DSM 12120</name>
    <dbReference type="NCBI Taxonomy" id="1121029"/>
    <lineage>
        <taxon>Bacteria</taxon>
        <taxon>Pseudomonadati</taxon>
        <taxon>Pseudomonadota</taxon>
        <taxon>Betaproteobacteria</taxon>
        <taxon>Rhodocyclales</taxon>
        <taxon>Zoogloeaceae</taxon>
        <taxon>Parazoarcus</taxon>
    </lineage>
</organism>
<dbReference type="Pfam" id="PF05593">
    <property type="entry name" value="RHS_repeat"/>
    <property type="match status" value="1"/>
</dbReference>
<dbReference type="Proteomes" id="UP000248259">
    <property type="component" value="Unassembled WGS sequence"/>
</dbReference>
<evidence type="ECO:0000313" key="2">
    <source>
        <dbReference type="Proteomes" id="UP000248259"/>
    </source>
</evidence>
<evidence type="ECO:0008006" key="3">
    <source>
        <dbReference type="Google" id="ProtNLM"/>
    </source>
</evidence>
<dbReference type="EMBL" id="QKOE01000188">
    <property type="protein sequence ID" value="PZA14109.1"/>
    <property type="molecule type" value="Genomic_DNA"/>
</dbReference>
<dbReference type="AlphaFoldDB" id="A0A323UNY9"/>
<protein>
    <recommendedName>
        <fullName evidence="3">RHS repeat protein</fullName>
    </recommendedName>
</protein>
<name>A0A323UNY9_9RHOO</name>
<dbReference type="InterPro" id="IPR031325">
    <property type="entry name" value="RHS_repeat"/>
</dbReference>
<comment type="caution">
    <text evidence="1">The sequence shown here is derived from an EMBL/GenBank/DDBJ whole genome shotgun (WGS) entry which is preliminary data.</text>
</comment>
<dbReference type="OrthoDB" id="8552614at2"/>
<sequence>VFDYQLAGQPLLLTRITDPFGRSASIDYDAQGRLSRITDVLGLTSSFTYNSATFITAMTTPYGTTQFAFGESGTTRWLNITDPL</sequence>
<feature type="non-terminal residue" evidence="1">
    <location>
        <position position="1"/>
    </location>
</feature>
<gene>
    <name evidence="1" type="ORF">DNK49_23675</name>
</gene>
<feature type="non-terminal residue" evidence="1">
    <location>
        <position position="84"/>
    </location>
</feature>